<feature type="transmembrane region" description="Helical" evidence="1">
    <location>
        <begin position="20"/>
        <end position="42"/>
    </location>
</feature>
<evidence type="ECO:0000256" key="1">
    <source>
        <dbReference type="SAM" id="Phobius"/>
    </source>
</evidence>
<evidence type="ECO:0000313" key="2">
    <source>
        <dbReference type="EMBL" id="QMT19123.1"/>
    </source>
</evidence>
<dbReference type="AlphaFoldDB" id="A0A7D7RJL3"/>
<dbReference type="EMBL" id="CP059541">
    <property type="protein sequence ID" value="QMT19123.1"/>
    <property type="molecule type" value="Genomic_DNA"/>
</dbReference>
<keyword evidence="1" id="KW-0812">Transmembrane</keyword>
<geneLocation type="plasmid" evidence="2 3">
    <name>unnamed1</name>
</geneLocation>
<sequence length="83" mass="9907">MKNPEEKESEIPKREIPLMFVGFALLIGSFYWRLLFHFFFIIPSLIFFLRSIDDFKKGNKKSMYWNMVSGLIFFALIFLANTD</sequence>
<organism evidence="2 3">
    <name type="scientific">Planococcus maritimus</name>
    <dbReference type="NCBI Taxonomy" id="192421"/>
    <lineage>
        <taxon>Bacteria</taxon>
        <taxon>Bacillati</taxon>
        <taxon>Bacillota</taxon>
        <taxon>Bacilli</taxon>
        <taxon>Bacillales</taxon>
        <taxon>Caryophanaceae</taxon>
        <taxon>Planococcus</taxon>
    </lineage>
</organism>
<name>A0A7D7RJL3_PLAMR</name>
<accession>A0A7D7RJL3</accession>
<dbReference type="Proteomes" id="UP000514716">
    <property type="component" value="Plasmid unnamed1"/>
</dbReference>
<keyword evidence="1" id="KW-1133">Transmembrane helix</keyword>
<gene>
    <name evidence="2" type="ORF">H1Q58_16515</name>
</gene>
<proteinExistence type="predicted"/>
<keyword evidence="1" id="KW-0472">Membrane</keyword>
<protein>
    <submittedName>
        <fullName evidence="2">Uncharacterized protein</fullName>
    </submittedName>
</protein>
<keyword evidence="3" id="KW-1185">Reference proteome</keyword>
<feature type="transmembrane region" description="Helical" evidence="1">
    <location>
        <begin position="63"/>
        <end position="80"/>
    </location>
</feature>
<reference evidence="2 3" key="1">
    <citation type="submission" date="2020-07" db="EMBL/GenBank/DDBJ databases">
        <title>Screening of a cold-adapted Planococcus bacterium producing protease in traditional shrimp paste and protease identification by genome sequencing.</title>
        <authorList>
            <person name="Gao R."/>
            <person name="Leng W."/>
            <person name="Chu Q."/>
            <person name="Wu X."/>
            <person name="Liu H."/>
            <person name="Li X."/>
        </authorList>
    </citation>
    <scope>NUCLEOTIDE SEQUENCE [LARGE SCALE GENOMIC DNA]</scope>
    <source>
        <strain evidence="2 3">XJ11</strain>
        <plasmid evidence="2 3">unnamed1</plasmid>
    </source>
</reference>
<keyword evidence="2" id="KW-0614">Plasmid</keyword>
<dbReference type="RefSeq" id="WP_135449641.1">
    <property type="nucleotide sequence ID" value="NZ_CP059541.1"/>
</dbReference>
<dbReference type="KEGG" id="pdec:H1Q58_16515"/>
<evidence type="ECO:0000313" key="3">
    <source>
        <dbReference type="Proteomes" id="UP000514716"/>
    </source>
</evidence>